<dbReference type="InterPro" id="IPR041525">
    <property type="entry name" value="N/Namide_PRibTrfase"/>
</dbReference>
<comment type="PTM">
    <text evidence="7 8">Transiently phosphorylated on a His residue during the reaction cycle. Phosphorylation strongly increases the affinity for substrates and increases the rate of nicotinate D-ribonucleotide production. Dephosphorylation regenerates the low-affinity form of the enzyme, leading to product release.</text>
</comment>
<keyword evidence="6 7" id="KW-0662">Pyridine nucleotide biosynthesis</keyword>
<comment type="function">
    <text evidence="7 8">Catalyzes the synthesis of beta-nicotinate D-ribonucleotide from nicotinate and 5-phospho-D-ribose 1-phosphate at the expense of ATP.</text>
</comment>
<dbReference type="Pfam" id="PF17767">
    <property type="entry name" value="NAPRTase_N"/>
    <property type="match status" value="1"/>
</dbReference>
<dbReference type="InterPro" id="IPR040727">
    <property type="entry name" value="NAPRTase_N"/>
</dbReference>
<evidence type="ECO:0000256" key="6">
    <source>
        <dbReference type="ARBA" id="ARBA00022642"/>
    </source>
</evidence>
<dbReference type="AlphaFoldDB" id="A0AAD1CLX8"/>
<protein>
    <recommendedName>
        <fullName evidence="3 7">Nicotinate phosphoribosyltransferase</fullName>
        <shortName evidence="7">NAPRTase</shortName>
        <ecNumber evidence="3 7">6.3.4.21</ecNumber>
    </recommendedName>
</protein>
<dbReference type="Gene3D" id="3.20.140.10">
    <property type="entry name" value="nicotinate phosphoribosyltransferase"/>
    <property type="match status" value="1"/>
</dbReference>
<dbReference type="PIRSF" id="PIRSF000484">
    <property type="entry name" value="NAPRT"/>
    <property type="match status" value="1"/>
</dbReference>
<feature type="modified residue" description="Phosphohistidine; by autocatalysis" evidence="7">
    <location>
        <position position="216"/>
    </location>
</feature>
<evidence type="ECO:0000259" key="9">
    <source>
        <dbReference type="Pfam" id="PF04095"/>
    </source>
</evidence>
<dbReference type="GeneID" id="66556664"/>
<evidence type="ECO:0000256" key="3">
    <source>
        <dbReference type="ARBA" id="ARBA00013236"/>
    </source>
</evidence>
<comment type="pathway">
    <text evidence="1 7 8">Cofactor biosynthesis; NAD(+) biosynthesis; nicotinate D-ribonucleotide from nicotinate: step 1/1.</text>
</comment>
<sequence>MNEFSIVSSLLDNDFYKFTMQNAIIKLFPLVKTKYEFINRGKHSFPKNFANLLKENLDKMSDLKLSNEERIFLEKNCPYLDSTYLDFLNKYQYNPKEVNISQKGKNIQMHIEGLWHRTILWEVPLMAIISELYYQLTDAKRISDKKILLLTKKKLNKYKKLNIKIGEYGTRRRFSYQIHKLVLKFVKKEAPSFFIGSSNVHLSHILSIKPIGTHGHEWVMFHAAKYGFNMADKIAMKNWLNIYGKNLGIALSDTYTTPIFFKNFDQNLANIFEGIRHDSGDPIFFTEETIKHYKKLKINPLQKKIIFSDNLNPYKIAYISSFCKNKITPFFCIGTNFTNDVGPPSMNIVIKMVKAIPKKKWISVIKLSNVKEKSTGDKKMILYAKRILQIP</sequence>
<keyword evidence="11" id="KW-0808">Transferase</keyword>
<evidence type="ECO:0000256" key="2">
    <source>
        <dbReference type="ARBA" id="ARBA00010897"/>
    </source>
</evidence>
<dbReference type="HAMAP" id="MF_00570">
    <property type="entry name" value="NAPRTase"/>
    <property type="match status" value="1"/>
</dbReference>
<proteinExistence type="inferred from homology"/>
<dbReference type="InterPro" id="IPR006406">
    <property type="entry name" value="Nic_PRibTrfase"/>
</dbReference>
<comment type="catalytic activity">
    <reaction evidence="7 8">
        <text>5-phospho-alpha-D-ribose 1-diphosphate + nicotinate + ATP + H2O = nicotinate beta-D-ribonucleotide + ADP + phosphate + diphosphate</text>
        <dbReference type="Rhea" id="RHEA:36163"/>
        <dbReference type="ChEBI" id="CHEBI:15377"/>
        <dbReference type="ChEBI" id="CHEBI:30616"/>
        <dbReference type="ChEBI" id="CHEBI:32544"/>
        <dbReference type="ChEBI" id="CHEBI:33019"/>
        <dbReference type="ChEBI" id="CHEBI:43474"/>
        <dbReference type="ChEBI" id="CHEBI:57502"/>
        <dbReference type="ChEBI" id="CHEBI:58017"/>
        <dbReference type="ChEBI" id="CHEBI:456216"/>
        <dbReference type="EC" id="6.3.4.21"/>
    </reaction>
</comment>
<evidence type="ECO:0000256" key="4">
    <source>
        <dbReference type="ARBA" id="ARBA00022553"/>
    </source>
</evidence>
<dbReference type="EC" id="6.3.4.21" evidence="3 7"/>
<evidence type="ECO:0000256" key="1">
    <source>
        <dbReference type="ARBA" id="ARBA00004952"/>
    </source>
</evidence>
<dbReference type="InterPro" id="IPR007229">
    <property type="entry name" value="Nic_PRibTrfase-Fam"/>
</dbReference>
<evidence type="ECO:0000256" key="8">
    <source>
        <dbReference type="RuleBase" id="RU003838"/>
    </source>
</evidence>
<keyword evidence="5 7" id="KW-0436">Ligase</keyword>
<dbReference type="GO" id="GO:0004516">
    <property type="term" value="F:nicotinate phosphoribosyltransferase activity"/>
    <property type="evidence" value="ECO:0007669"/>
    <property type="project" value="UniProtKB-UniRule"/>
</dbReference>
<dbReference type="GO" id="GO:0005829">
    <property type="term" value="C:cytosol"/>
    <property type="evidence" value="ECO:0007669"/>
    <property type="project" value="TreeGrafter"/>
</dbReference>
<dbReference type="PANTHER" id="PTHR11098">
    <property type="entry name" value="NICOTINATE PHOSPHORIBOSYLTRANSFERASE"/>
    <property type="match status" value="1"/>
</dbReference>
<evidence type="ECO:0000259" key="10">
    <source>
        <dbReference type="Pfam" id="PF17767"/>
    </source>
</evidence>
<dbReference type="RefSeq" id="WP_110548628.1">
    <property type="nucleotide sequence ID" value="NZ_AP014610.1"/>
</dbReference>
<feature type="domain" description="Nicotinate phosphoribosyltransferase N-terminal" evidence="10">
    <location>
        <begin position="11"/>
        <end position="130"/>
    </location>
</feature>
<accession>A0AAD1CLX8</accession>
<evidence type="ECO:0000313" key="12">
    <source>
        <dbReference type="Proteomes" id="UP000262607"/>
    </source>
</evidence>
<keyword evidence="4 7" id="KW-0597">Phosphoprotein</keyword>
<evidence type="ECO:0000313" key="11">
    <source>
        <dbReference type="EMBL" id="BBA17897.1"/>
    </source>
</evidence>
<reference evidence="11 12" key="1">
    <citation type="submission" date="2014-06" db="EMBL/GenBank/DDBJ databases">
        <title>Genome sequence of the intracellular symbiont Blattabacterium cuenoti, strain CPU2 from the wood feeding cockroach Cryptocercus punctulatus.</title>
        <authorList>
            <person name="Kinjo Y."/>
            <person name="Ohkuma M."/>
            <person name="Tokuda G."/>
        </authorList>
    </citation>
    <scope>NUCLEOTIDE SEQUENCE [LARGE SCALE GENOMIC DNA]</scope>
    <source>
        <strain evidence="11 12">CPU2</strain>
    </source>
</reference>
<evidence type="ECO:0000256" key="7">
    <source>
        <dbReference type="HAMAP-Rule" id="MF_00570"/>
    </source>
</evidence>
<dbReference type="SUPFAM" id="SSF51690">
    <property type="entry name" value="Nicotinate/Quinolinate PRTase C-terminal domain-like"/>
    <property type="match status" value="1"/>
</dbReference>
<dbReference type="NCBIfam" id="NF003704">
    <property type="entry name" value="PRK05321.1"/>
    <property type="match status" value="1"/>
</dbReference>
<dbReference type="GO" id="GO:0016757">
    <property type="term" value="F:glycosyltransferase activity"/>
    <property type="evidence" value="ECO:0007669"/>
    <property type="project" value="UniProtKB-KW"/>
</dbReference>
<dbReference type="Pfam" id="PF04095">
    <property type="entry name" value="NAPRTase"/>
    <property type="match status" value="1"/>
</dbReference>
<dbReference type="EMBL" id="AP014610">
    <property type="protein sequence ID" value="BBA17897.1"/>
    <property type="molecule type" value="Genomic_DNA"/>
</dbReference>
<dbReference type="InterPro" id="IPR036068">
    <property type="entry name" value="Nicotinate_pribotase-like_C"/>
</dbReference>
<feature type="domain" description="Nicotinate/nicotinamide phosphoribosyltransferase" evidence="9">
    <location>
        <begin position="164"/>
        <end position="378"/>
    </location>
</feature>
<dbReference type="PANTHER" id="PTHR11098:SF1">
    <property type="entry name" value="NICOTINATE PHOSPHORIBOSYLTRANSFERASE"/>
    <property type="match status" value="1"/>
</dbReference>
<evidence type="ECO:0000256" key="5">
    <source>
        <dbReference type="ARBA" id="ARBA00022598"/>
    </source>
</evidence>
<comment type="similarity">
    <text evidence="2 7 8">Belongs to the NAPRTase family.</text>
</comment>
<dbReference type="NCBIfam" id="TIGR01514">
    <property type="entry name" value="NAPRTase"/>
    <property type="match status" value="1"/>
</dbReference>
<keyword evidence="11" id="KW-0328">Glycosyltransferase</keyword>
<dbReference type="SUPFAM" id="SSF54675">
    <property type="entry name" value="Nicotinate/Quinolinate PRTase N-terminal domain-like"/>
    <property type="match status" value="1"/>
</dbReference>
<organism evidence="11 12">
    <name type="scientific">Blattabacterium punctulatus CPU2</name>
    <dbReference type="NCBI Taxonomy" id="1457032"/>
    <lineage>
        <taxon>Bacteria</taxon>
        <taxon>Pseudomonadati</taxon>
        <taxon>Bacteroidota</taxon>
        <taxon>Flavobacteriia</taxon>
        <taxon>Flavobacteriales</taxon>
        <taxon>Blattabacteriaceae</taxon>
        <taxon>Blattabacterium</taxon>
    </lineage>
</organism>
<gene>
    <name evidence="7 11" type="primary">pncB</name>
    <name evidence="11" type="ORF">CPU2_405</name>
</gene>
<dbReference type="Proteomes" id="UP000262607">
    <property type="component" value="Chromosome"/>
</dbReference>
<name>A0AAD1CLX8_9FLAO</name>
<dbReference type="GO" id="GO:0034355">
    <property type="term" value="P:NAD+ biosynthetic process via the salvage pathway"/>
    <property type="evidence" value="ECO:0007669"/>
    <property type="project" value="TreeGrafter"/>
</dbReference>